<organism evidence="2 3">
    <name type="scientific">Streptococcus cuniculi</name>
    <dbReference type="NCBI Taxonomy" id="1432788"/>
    <lineage>
        <taxon>Bacteria</taxon>
        <taxon>Bacillati</taxon>
        <taxon>Bacillota</taxon>
        <taxon>Bacilli</taxon>
        <taxon>Lactobacillales</taxon>
        <taxon>Streptococcaceae</taxon>
        <taxon>Streptococcus</taxon>
    </lineage>
</organism>
<proteinExistence type="predicted"/>
<reference evidence="2 3" key="1">
    <citation type="submission" date="2019-03" db="EMBL/GenBank/DDBJ databases">
        <title>Diversity of the mouse oral microbiome.</title>
        <authorList>
            <person name="Joseph S."/>
            <person name="Aduse-Opoku J."/>
            <person name="Curtis M."/>
            <person name="Wade W."/>
            <person name="Hashim A."/>
        </authorList>
    </citation>
    <scope>NUCLEOTIDE SEQUENCE [LARGE SCALE GENOMIC DNA]</scope>
    <source>
        <strain evidence="2 3">WM131</strain>
    </source>
</reference>
<protein>
    <submittedName>
        <fullName evidence="2">Peptidase S41</fullName>
    </submittedName>
</protein>
<sequence length="418" mass="47899">MKKTAIFEQVVDIMRTDSSTKKDLTGADPEIYRKKIIDDMSEEEFLYQMHCYLASFGVLGHVSFFKKNSKPAPFRLRRQGNVLYVVEADPATNLQKGDEIIALDGREIMALYQEHRTYFTSPTEERQAQEWKYFMLKAESLTVMRAGKKSEIQVQKVNHVQEAHFEVKCLTPDTVYLKMEDFSSEEKIGNLYQEAIPLLDKAKYLIIDVRVNHGGSDSLYFPLLRYALPTGKSLLDLDVPSPGMEVLYTERNVDLRRALFEQELEDEHLSEESRQFLLEFVKELTLHRGKGYVVHQDDESEMAYLADIVGLGKPEKVFILSDVGCGSSGDNFVQIMKEMPKVTVLGRSTMGILDYSNCCFVDFDEYRLLFPTSRNLAIDAGEGMNDKGVEPTIFIPWTPEHLERDVDLEECLKLCQEG</sequence>
<comment type="caution">
    <text evidence="2">The sequence shown here is derived from an EMBL/GenBank/DDBJ whole genome shotgun (WGS) entry which is preliminary data.</text>
</comment>
<dbReference type="Gene3D" id="3.90.226.10">
    <property type="entry name" value="2-enoyl-CoA Hydratase, Chain A, domain 1"/>
    <property type="match status" value="1"/>
</dbReference>
<accession>A0A4Y9JCB4</accession>
<dbReference type="RefSeq" id="WP_135181616.1">
    <property type="nucleotide sequence ID" value="NZ_JADGKZ010000004.1"/>
</dbReference>
<dbReference type="GO" id="GO:0008236">
    <property type="term" value="F:serine-type peptidase activity"/>
    <property type="evidence" value="ECO:0007669"/>
    <property type="project" value="InterPro"/>
</dbReference>
<gene>
    <name evidence="2" type="ORF">E4T82_04180</name>
</gene>
<evidence type="ECO:0000313" key="2">
    <source>
        <dbReference type="EMBL" id="TFU98211.1"/>
    </source>
</evidence>
<dbReference type="GO" id="GO:0006508">
    <property type="term" value="P:proteolysis"/>
    <property type="evidence" value="ECO:0007669"/>
    <property type="project" value="InterPro"/>
</dbReference>
<name>A0A4Y9JCB4_9STRE</name>
<dbReference type="OrthoDB" id="2327485at2"/>
<feature type="domain" description="Tail specific protease" evidence="1">
    <location>
        <begin position="174"/>
        <end position="393"/>
    </location>
</feature>
<dbReference type="InterPro" id="IPR036034">
    <property type="entry name" value="PDZ_sf"/>
</dbReference>
<dbReference type="SUPFAM" id="SSF52096">
    <property type="entry name" value="ClpP/crotonase"/>
    <property type="match status" value="1"/>
</dbReference>
<dbReference type="InterPro" id="IPR029045">
    <property type="entry name" value="ClpP/crotonase-like_dom_sf"/>
</dbReference>
<dbReference type="Pfam" id="PF03572">
    <property type="entry name" value="Peptidase_S41"/>
    <property type="match status" value="1"/>
</dbReference>
<dbReference type="Proteomes" id="UP000297253">
    <property type="component" value="Unassembled WGS sequence"/>
</dbReference>
<dbReference type="EMBL" id="SPPD01000004">
    <property type="protein sequence ID" value="TFU98211.1"/>
    <property type="molecule type" value="Genomic_DNA"/>
</dbReference>
<evidence type="ECO:0000259" key="1">
    <source>
        <dbReference type="Pfam" id="PF03572"/>
    </source>
</evidence>
<evidence type="ECO:0000313" key="3">
    <source>
        <dbReference type="Proteomes" id="UP000297253"/>
    </source>
</evidence>
<dbReference type="Gene3D" id="2.30.42.10">
    <property type="match status" value="1"/>
</dbReference>
<dbReference type="AlphaFoldDB" id="A0A4Y9JCB4"/>
<dbReference type="InterPro" id="IPR005151">
    <property type="entry name" value="Tail-specific_protease"/>
</dbReference>